<evidence type="ECO:0000313" key="3">
    <source>
        <dbReference type="Proteomes" id="UP000660265"/>
    </source>
</evidence>
<protein>
    <recommendedName>
        <fullName evidence="4">Secreted protein</fullName>
    </recommendedName>
</protein>
<dbReference type="Proteomes" id="UP000660265">
    <property type="component" value="Unassembled WGS sequence"/>
</dbReference>
<organism evidence="2 3">
    <name type="scientific">Streptomyces camponoticapitis</name>
    <dbReference type="NCBI Taxonomy" id="1616125"/>
    <lineage>
        <taxon>Bacteria</taxon>
        <taxon>Bacillati</taxon>
        <taxon>Actinomycetota</taxon>
        <taxon>Actinomycetes</taxon>
        <taxon>Kitasatosporales</taxon>
        <taxon>Streptomycetaceae</taxon>
        <taxon>Streptomyces</taxon>
    </lineage>
</organism>
<reference evidence="3" key="1">
    <citation type="journal article" date="2019" name="Int. J. Syst. Evol. Microbiol.">
        <title>The Global Catalogue of Microorganisms (GCM) 10K type strain sequencing project: providing services to taxonomists for standard genome sequencing and annotation.</title>
        <authorList>
            <consortium name="The Broad Institute Genomics Platform"/>
            <consortium name="The Broad Institute Genome Sequencing Center for Infectious Disease"/>
            <person name="Wu L."/>
            <person name="Ma J."/>
        </authorList>
    </citation>
    <scope>NUCLEOTIDE SEQUENCE [LARGE SCALE GENOMIC DNA]</scope>
    <source>
        <strain evidence="3">CGMCC 4.7275</strain>
    </source>
</reference>
<gene>
    <name evidence="2" type="ORF">GCM10011583_44880</name>
</gene>
<dbReference type="EMBL" id="BMMV01000015">
    <property type="protein sequence ID" value="GGK07989.1"/>
    <property type="molecule type" value="Genomic_DNA"/>
</dbReference>
<proteinExistence type="predicted"/>
<evidence type="ECO:0000256" key="1">
    <source>
        <dbReference type="SAM" id="SignalP"/>
    </source>
</evidence>
<evidence type="ECO:0000313" key="2">
    <source>
        <dbReference type="EMBL" id="GGK07989.1"/>
    </source>
</evidence>
<evidence type="ECO:0008006" key="4">
    <source>
        <dbReference type="Google" id="ProtNLM"/>
    </source>
</evidence>
<keyword evidence="3" id="KW-1185">Reference proteome</keyword>
<comment type="caution">
    <text evidence="2">The sequence shown here is derived from an EMBL/GenBank/DDBJ whole genome shotgun (WGS) entry which is preliminary data.</text>
</comment>
<accession>A0ABQ2EDJ7</accession>
<feature type="signal peptide" evidence="1">
    <location>
        <begin position="1"/>
        <end position="22"/>
    </location>
</feature>
<name>A0ABQ2EDJ7_9ACTN</name>
<feature type="chain" id="PRO_5045354118" description="Secreted protein" evidence="1">
    <location>
        <begin position="23"/>
        <end position="147"/>
    </location>
</feature>
<keyword evidence="1" id="KW-0732">Signal</keyword>
<sequence>MATGAAVALASGGLALAGPATAAHATAAQCTNGANGFDSIPYNKSGTNARTVSMGYGVTVRLQYGTVNGAQQGWARIDGTTVAGDRVWMDWTQNSGSTWLQCGPFTVQSNGSPNTSAAKRTSSSSSYQFRACGNLAGVGETRCTTWW</sequence>